<proteinExistence type="predicted"/>
<feature type="compositionally biased region" description="Polar residues" evidence="2">
    <location>
        <begin position="3727"/>
        <end position="3741"/>
    </location>
</feature>
<feature type="compositionally biased region" description="Acidic residues" evidence="2">
    <location>
        <begin position="4415"/>
        <end position="4425"/>
    </location>
</feature>
<feature type="region of interest" description="Disordered" evidence="2">
    <location>
        <begin position="3659"/>
        <end position="3699"/>
    </location>
</feature>
<feature type="region of interest" description="Disordered" evidence="2">
    <location>
        <begin position="4200"/>
        <end position="4274"/>
    </location>
</feature>
<feature type="domain" description="C2H2-type" evidence="3">
    <location>
        <begin position="2296"/>
        <end position="2325"/>
    </location>
</feature>
<feature type="region of interest" description="Disordered" evidence="2">
    <location>
        <begin position="3727"/>
        <end position="3810"/>
    </location>
</feature>
<keyword evidence="1" id="KW-0863">Zinc-finger</keyword>
<feature type="region of interest" description="Disordered" evidence="2">
    <location>
        <begin position="4415"/>
        <end position="4437"/>
    </location>
</feature>
<feature type="compositionally biased region" description="Basic residues" evidence="2">
    <location>
        <begin position="4323"/>
        <end position="4333"/>
    </location>
</feature>
<feature type="region of interest" description="Disordered" evidence="2">
    <location>
        <begin position="622"/>
        <end position="648"/>
    </location>
</feature>
<feature type="domain" description="C2H2-type" evidence="3">
    <location>
        <begin position="191"/>
        <end position="214"/>
    </location>
</feature>
<evidence type="ECO:0000256" key="1">
    <source>
        <dbReference type="PROSITE-ProRule" id="PRU00042"/>
    </source>
</evidence>
<dbReference type="SUPFAM" id="SSF57667">
    <property type="entry name" value="beta-beta-alpha zinc fingers"/>
    <property type="match status" value="1"/>
</dbReference>
<feature type="compositionally biased region" description="Basic and acidic residues" evidence="2">
    <location>
        <begin position="4203"/>
        <end position="4224"/>
    </location>
</feature>
<feature type="compositionally biased region" description="Basic and acidic residues" evidence="2">
    <location>
        <begin position="1773"/>
        <end position="1787"/>
    </location>
</feature>
<feature type="compositionally biased region" description="Basic and acidic residues" evidence="2">
    <location>
        <begin position="631"/>
        <end position="641"/>
    </location>
</feature>
<feature type="region of interest" description="Disordered" evidence="2">
    <location>
        <begin position="3334"/>
        <end position="3377"/>
    </location>
</feature>
<dbReference type="EMBL" id="OB792843">
    <property type="protein sequence ID" value="CAD7424832.1"/>
    <property type="molecule type" value="Genomic_DNA"/>
</dbReference>
<feature type="region of interest" description="Disordered" evidence="2">
    <location>
        <begin position="3619"/>
        <end position="3641"/>
    </location>
</feature>
<protein>
    <recommendedName>
        <fullName evidence="3">C2H2-type domain-containing protein</fullName>
    </recommendedName>
</protein>
<feature type="compositionally biased region" description="Basic and acidic residues" evidence="2">
    <location>
        <begin position="3338"/>
        <end position="3352"/>
    </location>
</feature>
<feature type="compositionally biased region" description="Basic residues" evidence="2">
    <location>
        <begin position="1628"/>
        <end position="1644"/>
    </location>
</feature>
<dbReference type="Pfam" id="PF00096">
    <property type="entry name" value="zf-C2H2"/>
    <property type="match status" value="1"/>
</dbReference>
<feature type="compositionally biased region" description="Low complexity" evidence="2">
    <location>
        <begin position="3792"/>
        <end position="3801"/>
    </location>
</feature>
<feature type="region of interest" description="Disordered" evidence="2">
    <location>
        <begin position="4322"/>
        <end position="4382"/>
    </location>
</feature>
<gene>
    <name evidence="4" type="ORF">TMSB3V08_LOCUS1758</name>
</gene>
<dbReference type="InterPro" id="IPR036236">
    <property type="entry name" value="Znf_C2H2_sf"/>
</dbReference>
<dbReference type="InterPro" id="IPR013087">
    <property type="entry name" value="Znf_C2H2_type"/>
</dbReference>
<keyword evidence="1" id="KW-0862">Zinc</keyword>
<feature type="region of interest" description="Disordered" evidence="2">
    <location>
        <begin position="1760"/>
        <end position="1788"/>
    </location>
</feature>
<dbReference type="PROSITE" id="PS50157">
    <property type="entry name" value="ZINC_FINGER_C2H2_2"/>
    <property type="match status" value="2"/>
</dbReference>
<feature type="compositionally biased region" description="Basic and acidic residues" evidence="2">
    <location>
        <begin position="4265"/>
        <end position="4274"/>
    </location>
</feature>
<sequence>MSLLAQSISSEVSKVSGRRDGLVHKVSWEKYNFPKNHDGRGDGLASYIKDMSHLDISTQLVMRQNLQRLNSEPTSPNTKDEIDNSDFDFPRGLCLMKNDVAKTESISTLTSPKPELSRTNSSPYVPSCMDVKDKSIIELDCPKSTGARRKSLSDLKVPALSSGSMQRDFPQDSALESAVELSGEWVRPRKYICGACGERFRDLYILEDHKYSVHPNVWCTHLEFEESTIAGMSFDDKSNSQLPFPGSLCRRFLNPTGTLTSANVVPPTKASESSCTKCSKVLNSLSDLHRHMLECGGDNTWMLTMVAASPSGGRRNRKWRPFGSRRRRQQGRRGMKRNIPSSPMKLPQYRARHRATDIDSIQRMISNLPAKRATRRVIQFSEDDIKTRSQATIHSVTFAPSLPRTHHKHTIARHRLKSSANEALKFEVKKKKSAISRVLSAASAKKHSKPLSDLPLTEPAGLVVEKSSTFSDNGLVNNISVAQIVKQVPQIEENDTSEASPKSKEKWLSSRNVLSKKRLSAMKGKLPKTLLLDKEDKSQEHIPTKSIATNAGSAVSEEKPAEKIGKGRGKKVVVSTKIMRKSLVSAKLRKKKSSMIPSKTHSLEAKDPSATHDILMTIVPRRSGRTASSTQDKDSAVEDKTVSSPVVDTEHCSLPVPFQSASYAQEDEIKSISNASTSVAKESSNILETICAVPQEENNLEDKAKRDLTSDIDNSSKIKLVGPGKGKKIEIVNANKKTKLKKKIESEEKKPKGKGYTHPDEQINEINICEGCGLQFDNNSAYGRHMKTCIYVKKLENMSQASIDDTNIASHQCNKCWEVFNLHTSLVEHSKVCTLASKEGEVVKRKPGRPPKIKCTQNDDFNLLSTEEIKNPVHNNSDIKMPELQKEEPVVSVKRVGRPKKIKESSDEIPVLSPASKMDTNTQTNFTNNKILSKVKNKVVKRKHPKEALRSIIKEDTPFSELLTTVKETVFDYLGEMKTENNDVIDSQELKHTRKSKHKKYLIKTNMQNVSLTIGKKLTSEEETINVDKTTPPPSLAEDDLETTKISLESTPDLQDTSCFESLSTEDDENCSKPKPNVTKKAKVDSKGGIIKNKTDAVKKNLFGLVKKSSKSFIKRHSKFPSQLDSATLQYRENVPLKSSLVDNDFCLKTKVEKVSKKTSKTGLVLSTKTVKESKELHQIDTTTTKQSNEIISKFKIKKLINKKCKQHNTLKKLSEKITDTDTELDMKGETITKNEFDVSLPPIKNIGIKNSKTLRKKLIPSAKNSKNNTTENSLLIVGENLAKINSHIDLDKEIPLYSETEKKKCSSKKKTKQFKVSQSEMIEENHNCDIKSVFSYKSKAIEQQSSPNTNNTFTRKTNFKKIKTMANPITACKKKKFAKIKFSRQLNLRCSTTFNIDKQNSNKGISKENLLAGKVVNKMASRPNSENDQSFPKICIYDMVKEFENNTNMSESSISNSVDHFSKTIEAVVAGAGGSMEKFFCEKSNIISETKQNEQTTLQSETVTNTNNILQVAQIKVNKIVSFCDEVPKDFSKSGLHNGKHVKSVQKKSNTDLVVPDVSLHHTSNTSGKDKDVAERTALTLEENLSSSNSWIDIDEDTLPISKLKEISVARKFGLIKVEPKVLRGRGRGRWRGRGRGRGRGFKKTSEVNGGTNYPKNALTEVDIVQELSRETPSIDIELKNLDEDSTKDTELSYDEESKLSEQVLHMGDHFSLGGNRLLRARRDQGAFRKDTASRFGRRESRARSTRCNLSYEEMYTSSDVASEADSQDFDAQQKENNTESQEKLVHNRQRYRKIKISKTKNTFVRHERRKKKSLRRWAMLSNQKKMFLEEKFKNGENDEAKTLFQVTGEEPEDPNTVVKLKEPNYLSKQKKEIIEDACHETPNLAMKKTAPETSIKQSNMDLKIVFKVMNKKDIETLSSGNSKDKSNDASLDIQTTMAETQIAKEIDSTQSIVCVAQTILDSKETSKINLELKKMEQESKILTVVTEKKVEDLYVKEEENTTIEGNTIEQTAVQDVVDSIHKDQLKKSVIKDTNFIQLPVTEKLQDPREFNKDEIEGEIFNIIKTNETQNVGSSAVYDVVENIHQKYLLTLSKKNLESVPDTSIKLSAMVENENCVHNELPSQLPINCFSRQLETCDQIAVQDVVESVHQSQLKRLEDKHSKLSPNILSNEMSNKANNESTKQEMFNTKLTKQNSKSVISQVLPEYLAVSDEQTIGIRVGTAMVDTNKYQNCDLIVPETKLQKENHVLIKCNSTEKQEKAINIENSVEQSTLELTKDHLETVIDDPKLFKFSELFCEVCHKSFTSPFNLAKHKLTSIHIQKEKHISDICDGIKASSNSFELDKTNDTTPLTGDCLRDTNNTNTQNTVSIENKDILQNPTISINPIDNTQEQTLDDIPLSLLIKSMKGKKKSVLETSKLLSKMFGRKNNVSKVHHKTIGKHNNKTLKIAKKVKQNVFKQDKVKTVRERGNDVKINVGKNIFKTPFESSFSEVKVKKSARIENISKDKNDPSFKNTCIQLLDVAKEKRQIVKKSKLNDENEKIKHISPETCGTSFEDKSTDDVVKEYISYVNTSDLESGNLNKCVETSISEETNCSAHNAVDIDLGDTADTQVDIISSEINFDEVDLLNTGNTNTPNDNKFPVLVEVILNTVNEQIDLVTQELCTEQTESGLSSQVSSTIPVDIPEVENIIGDSISDTCFDQDPSFQKNWFYYDNCDTIENEMLCGFKKPNKDTMIETAQLSTFGSDPNTLLKEDSIKVNTSISHQKLCVVQQSEDLCNSESLPQANQIQDILLHSLALAEQIPLPENIQLNLSPPKEPEIQNCLSTDFDKEISCTKDTQLIQSPESQITEMDTCLSLAIENQSSLVLTAKIEPPSSEKCKIQDCFSDELDEHQSLLQASHLQGHSSKQPGIQEFVSLEFEKECETMSLDKEKSSNYSDKEVLLSEDIPAEVSSLHREEIHTPLQEEPITITFAPKENHLSHYSDTETLLSANLAVQASSQQSKVFIHSQQENTLQKPAAIELPLHLPPGLDPEVEALLSLGSEIQDRSNFWTNSEQVHSYNLPETQAHSNLSTVKPQICGIQDSCPNLRNDNFTTETTINHDTVASQPSNQPQAVRTSVEPSGGVESVIDEPPKIFDAHDTKVIEIASKNSTEQKSYGGIDNRAGMTEPPEPVAVFSGADHAVAILPDQPCWPDDASWQGTNIGWVPTNEVETSAEWTYGGAEWVPPETGSSAPDIQWIQQEGTQFGIDQLQPISSLGSILDSVNQILNTGAGTSGEQVLLNEYGGFSSSLAAGSVMTGELVDLQRAMGATDEEMLMLQKLGEDGWPLENADLMDLDNQRSRSERGVKEQEEEHEGEETSSPLPAKTSPKKTNQVSSIMMRRQRTEDRPFGHCQNILSQYEQKEMVCPLCNKHFLGLAALQTHVASTHNVREGPDKKMKTYERSRKAMIASIATTTLGQVINHRHMCVWCKELHVDEESLQRHVESTHSSEGSDGQEFQATTSTGVKDEGLKSHMSTALGGLLNRALGHVFHTVQSTSILKELSLNNRKQLSEEGGSSRPQTPINSVKEEVVDEAGNKSKEPLRRKSQEEDKDKPYSCHMCDVKFLVLSSRNRHIARVHGLGPKPPPEEGVLSDQSEPDFEKNCGINFQTPQEVLKHRQLEHKHEPSPEPKETDNCSVTKETSSNADTVGTHEDNEATSTALSVETLGVLSEPFFVNVQGNISECSRDTVSPGSLENNSGNKEEPLRTLPLSQPLVDNHPQQLNPPKAQTPPQPLLVEKTKCPVTNDRPASKTSSRSIESTSRKLARSKMNVEELERQLCKNDAMIKAKAEAAIRELSLSRKGRSSASSNKWGVHRYKFTVPDRQPGVEGDNKPVPAPEDRYSYPLIRKVSNSRFASLTERMKKQCGKVNPCVAESSPEKEVLDITSSNTGSAAFAVYEFDEEESEPVTELSLRGNGGTSIIKGLPHQTGNERIKDKENDEEVIVGQETVLWSHENSRTLHGKGTLKRLFKDGLETDLDKEVGVAKKPRKNSECQVSPNKSPGSTGLREYNLDVFEDRGVKRKNTFEELTPRTIILEKQKSERFENISQTFDAIPAVSHFEKESFCSSIEKLGVENLSASPEVNLPFISSKLSSHSNVETTKTILNKAHKKTEIGGGVVKGRHRAKCLSSDQAFDEILKNTVNDKKVKDKPKKQIKLVNLKGIEEHHSKQSDAVEPTRSDTSTKKVNTVVDQDMKNKKKEQKNKLAVHGNKPFHKSNNTQNLETSKKGNKRDQDMLMSQENEELKKSRRQVKRVSYAETLDSELEEDLFDDSIVIEDTDTKLKHKVKSSKKRSSMDEKNKRKSDKEFSTEPNTKISTIAALKRSKQKLNYSDDKSEDDSSIDNFDQHKFLASNAKISQKKDKVYSNRFFDNDSVTEDDDTSESDATDKTKKPQQRNTKTDLLKCVFAKSRRNSTTIVSGSGGCVPDVDDNISNTHNVNVGSGHYSTNVVKHKHRSWQRVTF</sequence>
<feature type="region of interest" description="Disordered" evidence="2">
    <location>
        <begin position="3104"/>
        <end position="3131"/>
    </location>
</feature>
<keyword evidence="1" id="KW-0479">Metal-binding</keyword>
<feature type="compositionally biased region" description="Basic and acidic residues" evidence="2">
    <location>
        <begin position="3568"/>
        <end position="3595"/>
    </location>
</feature>
<dbReference type="SMART" id="SM00355">
    <property type="entry name" value="ZnF_C2H2"/>
    <property type="match status" value="8"/>
</dbReference>
<evidence type="ECO:0000256" key="2">
    <source>
        <dbReference type="SAM" id="MobiDB-lite"/>
    </source>
</evidence>
<feature type="compositionally biased region" description="Polar residues" evidence="2">
    <location>
        <begin position="3104"/>
        <end position="3121"/>
    </location>
</feature>
<organism evidence="4">
    <name type="scientific">Timema monikensis</name>
    <dbReference type="NCBI Taxonomy" id="170555"/>
    <lineage>
        <taxon>Eukaryota</taxon>
        <taxon>Metazoa</taxon>
        <taxon>Ecdysozoa</taxon>
        <taxon>Arthropoda</taxon>
        <taxon>Hexapoda</taxon>
        <taxon>Insecta</taxon>
        <taxon>Pterygota</taxon>
        <taxon>Neoptera</taxon>
        <taxon>Polyneoptera</taxon>
        <taxon>Phasmatodea</taxon>
        <taxon>Timematodea</taxon>
        <taxon>Timematoidea</taxon>
        <taxon>Timematidae</taxon>
        <taxon>Timema</taxon>
    </lineage>
</organism>
<dbReference type="PROSITE" id="PS00028">
    <property type="entry name" value="ZINC_FINGER_C2H2_1"/>
    <property type="match status" value="4"/>
</dbReference>
<feature type="compositionally biased region" description="Basic residues" evidence="2">
    <location>
        <begin position="314"/>
        <end position="336"/>
    </location>
</feature>
<dbReference type="GO" id="GO:0008270">
    <property type="term" value="F:zinc ion binding"/>
    <property type="evidence" value="ECO:0007669"/>
    <property type="project" value="UniProtKB-KW"/>
</dbReference>
<reference evidence="4" key="1">
    <citation type="submission" date="2020-11" db="EMBL/GenBank/DDBJ databases">
        <authorList>
            <person name="Tran Van P."/>
        </authorList>
    </citation>
    <scope>NUCLEOTIDE SEQUENCE</scope>
</reference>
<feature type="compositionally biased region" description="Basic and acidic residues" evidence="2">
    <location>
        <begin position="4334"/>
        <end position="4349"/>
    </location>
</feature>
<name>A0A7R9HJ88_9NEOP</name>
<feature type="region of interest" description="Disordered" evidence="2">
    <location>
        <begin position="310"/>
        <end position="350"/>
    </location>
</feature>
<evidence type="ECO:0000259" key="3">
    <source>
        <dbReference type="PROSITE" id="PS50157"/>
    </source>
</evidence>
<feature type="compositionally biased region" description="Basic and acidic residues" evidence="2">
    <location>
        <begin position="3659"/>
        <end position="3675"/>
    </location>
</feature>
<evidence type="ECO:0000313" key="4">
    <source>
        <dbReference type="EMBL" id="CAD7424832.1"/>
    </source>
</evidence>
<feature type="region of interest" description="Disordered" evidence="2">
    <location>
        <begin position="1628"/>
        <end position="1655"/>
    </location>
</feature>
<feature type="region of interest" description="Disordered" evidence="2">
    <location>
        <begin position="3551"/>
        <end position="3595"/>
    </location>
</feature>
<feature type="compositionally biased region" description="Polar residues" evidence="2">
    <location>
        <begin position="3676"/>
        <end position="3689"/>
    </location>
</feature>
<accession>A0A7R9HJ88</accession>